<accession>A0A1Y1BP42</accession>
<reference evidence="2 3" key="1">
    <citation type="journal article" date="2017" name="Genome Announc.">
        <title>Complete Genome Sequence of Burkholderia stabilis FERMP-21014.</title>
        <authorList>
            <person name="Konishi K."/>
            <person name="Kumagai T."/>
            <person name="Sakasegawa S."/>
            <person name="Tamura T."/>
        </authorList>
    </citation>
    <scope>NUCLEOTIDE SEQUENCE [LARGE SCALE GENOMIC DNA]</scope>
    <source>
        <strain evidence="2 3">FERMP-21014</strain>
    </source>
</reference>
<evidence type="ECO:0000256" key="1">
    <source>
        <dbReference type="SAM" id="MobiDB-lite"/>
    </source>
</evidence>
<evidence type="ECO:0000313" key="3">
    <source>
        <dbReference type="Proteomes" id="UP000218432"/>
    </source>
</evidence>
<evidence type="ECO:0000313" key="2">
    <source>
        <dbReference type="EMBL" id="BAX61792.1"/>
    </source>
</evidence>
<proteinExistence type="predicted"/>
<dbReference type="RefSeq" id="WP_231944152.1">
    <property type="nucleotide sequence ID" value="NZ_AP018112.1"/>
</dbReference>
<name>A0A1Y1BP42_9BURK</name>
<dbReference type="AlphaFoldDB" id="A0A1Y1BP42"/>
<feature type="region of interest" description="Disordered" evidence="1">
    <location>
        <begin position="1"/>
        <end position="21"/>
    </location>
</feature>
<dbReference type="EMBL" id="AP018112">
    <property type="protein sequence ID" value="BAX61792.1"/>
    <property type="molecule type" value="Genomic_DNA"/>
</dbReference>
<dbReference type="Proteomes" id="UP000218432">
    <property type="component" value="Chromosome 2"/>
</dbReference>
<organism evidence="2 3">
    <name type="scientific">Burkholderia stabilis</name>
    <dbReference type="NCBI Taxonomy" id="95485"/>
    <lineage>
        <taxon>Bacteria</taxon>
        <taxon>Pseudomonadati</taxon>
        <taxon>Pseudomonadota</taxon>
        <taxon>Betaproteobacteria</taxon>
        <taxon>Burkholderiales</taxon>
        <taxon>Burkholderiaceae</taxon>
        <taxon>Burkholderia</taxon>
        <taxon>Burkholderia cepacia complex</taxon>
    </lineage>
</organism>
<sequence length="56" mass="6537">MRGELARRQMSMPAEAGATGRKRAQIADALRAATVRRSPYESRYKKFNKYFMREIL</sequence>
<gene>
    <name evidence="2" type="ORF">BSFP_046590</name>
</gene>
<protein>
    <submittedName>
        <fullName evidence="2">Uncharacterized protein</fullName>
    </submittedName>
</protein>